<gene>
    <name evidence="1" type="ORF">N1F79_22230</name>
</gene>
<keyword evidence="2" id="KW-1185">Reference proteome</keyword>
<dbReference type="EMBL" id="JAODOP010000004">
    <property type="protein sequence ID" value="MEF3835859.1"/>
    <property type="molecule type" value="Genomic_DNA"/>
</dbReference>
<evidence type="ECO:0008006" key="3">
    <source>
        <dbReference type="Google" id="ProtNLM"/>
    </source>
</evidence>
<reference evidence="1 2" key="1">
    <citation type="submission" date="2022-09" db="EMBL/GenBank/DDBJ databases">
        <title>Genome sequencing of Flavivirga sp. MEBiC05379.</title>
        <authorList>
            <person name="Oh H.-M."/>
            <person name="Kwon K.K."/>
            <person name="Park M.J."/>
            <person name="Yang S.-H."/>
        </authorList>
    </citation>
    <scope>NUCLEOTIDE SEQUENCE [LARGE SCALE GENOMIC DNA]</scope>
    <source>
        <strain evidence="1 2">MEBiC05379</strain>
    </source>
</reference>
<dbReference type="Proteomes" id="UP001337305">
    <property type="component" value="Unassembled WGS sequence"/>
</dbReference>
<dbReference type="RefSeq" id="WP_303308136.1">
    <property type="nucleotide sequence ID" value="NZ_JAODOP010000004.1"/>
</dbReference>
<name>A0ABU7XZM0_9FLAO</name>
<evidence type="ECO:0000313" key="2">
    <source>
        <dbReference type="Proteomes" id="UP001337305"/>
    </source>
</evidence>
<organism evidence="1 2">
    <name type="scientific">Flavivirga spongiicola</name>
    <dbReference type="NCBI Taxonomy" id="421621"/>
    <lineage>
        <taxon>Bacteria</taxon>
        <taxon>Pseudomonadati</taxon>
        <taxon>Bacteroidota</taxon>
        <taxon>Flavobacteriia</taxon>
        <taxon>Flavobacteriales</taxon>
        <taxon>Flavobacteriaceae</taxon>
        <taxon>Flavivirga</taxon>
    </lineage>
</organism>
<comment type="caution">
    <text evidence="1">The sequence shown here is derived from an EMBL/GenBank/DDBJ whole genome shotgun (WGS) entry which is preliminary data.</text>
</comment>
<proteinExistence type="predicted"/>
<protein>
    <recommendedName>
        <fullName evidence="3">DUF4369 domain-containing protein</fullName>
    </recommendedName>
</protein>
<accession>A0ABU7XZM0</accession>
<sequence length="215" mass="25183">MEDNRVVVFFTTEEKIKDIFLTDDVVVEFDELNKVKYEIEGCNNSFVFILHDDTKVELTDIVTNAKGFYVFHSKTNPDLQELMDKNSFLGFLDHNVDKDDSLAKGYYLWLLDVGEYTLREQKKISKELFEKLWSLFEATSELKEILDLLHTIYSGRPITNGFVNKYGERLNTISKKNIHEGTKKFINDVQQENYKYDDSQQHLLSSLRDVLLSDI</sequence>
<evidence type="ECO:0000313" key="1">
    <source>
        <dbReference type="EMBL" id="MEF3835859.1"/>
    </source>
</evidence>